<gene>
    <name evidence="1" type="ORF">BJF92_11240</name>
</gene>
<comment type="caution">
    <text evidence="1">The sequence shown here is derived from an EMBL/GenBank/DDBJ whole genome shotgun (WGS) entry which is preliminary data.</text>
</comment>
<dbReference type="AlphaFoldDB" id="A0A1Q9AMS9"/>
<accession>A0A1Q9AMS9</accession>
<dbReference type="Proteomes" id="UP000186143">
    <property type="component" value="Unassembled WGS sequence"/>
</dbReference>
<dbReference type="EMBL" id="MKIO01000021">
    <property type="protein sequence ID" value="OLP56655.1"/>
    <property type="molecule type" value="Genomic_DNA"/>
</dbReference>
<dbReference type="STRING" id="1672749.BJF92_11240"/>
<name>A0A1Q9AMS9_9HYPH</name>
<sequence>MDAYGSAASTVSEELMVSMIELASGFPVEIVARVVDRFRHGAVKGQSLVYPPSLPLLAEALRDERPRAGEPGYESPRDYRRKLIEQNRVAAVVHSEAEKRAVRMKLQQFHAQRGIAE</sequence>
<evidence type="ECO:0000313" key="1">
    <source>
        <dbReference type="EMBL" id="OLP56655.1"/>
    </source>
</evidence>
<evidence type="ECO:0000313" key="2">
    <source>
        <dbReference type="Proteomes" id="UP000186143"/>
    </source>
</evidence>
<reference evidence="1 2" key="1">
    <citation type="submission" date="2016-09" db="EMBL/GenBank/DDBJ databases">
        <title>Rhizobium sp. nov., a novel species isolated from the rice rhizosphere.</title>
        <authorList>
            <person name="Zhao J."/>
            <person name="Zhang X."/>
        </authorList>
    </citation>
    <scope>NUCLEOTIDE SEQUENCE [LARGE SCALE GENOMIC DNA]</scope>
    <source>
        <strain evidence="1 2">MH17</strain>
    </source>
</reference>
<organism evidence="1 2">
    <name type="scientific">Xaviernesmea rhizosphaerae</name>
    <dbReference type="NCBI Taxonomy" id="1672749"/>
    <lineage>
        <taxon>Bacteria</taxon>
        <taxon>Pseudomonadati</taxon>
        <taxon>Pseudomonadota</taxon>
        <taxon>Alphaproteobacteria</taxon>
        <taxon>Hyphomicrobiales</taxon>
        <taxon>Rhizobiaceae</taxon>
        <taxon>Rhizobium/Agrobacterium group</taxon>
        <taxon>Xaviernesmea</taxon>
    </lineage>
</organism>
<protein>
    <submittedName>
        <fullName evidence="1">Uncharacterized protein</fullName>
    </submittedName>
</protein>
<proteinExistence type="predicted"/>